<comment type="caution">
    <text evidence="2">The sequence shown here is derived from an EMBL/GenBank/DDBJ whole genome shotgun (WGS) entry which is preliminary data.</text>
</comment>
<sequence length="253" mass="27767">MGVPTGPMVFDAKIEIMIGELKTVVLDARDIAGLSAFYTGLAGWTQAYADDDWVTITTDDGWRIGLQNAPDHMPPRWPDPAYPQQAHLDLRVPDLAAATERAVALGATLLRENESWHTLADPAGHPFDLCRNTDDPKTTLMAVMVDCPDAKELSTFYAELLGKPITYEGEGMAMIGQEGARPLMFQQIEDYRAPQWPDSAHPQQLHLDITVGDIEAGERAALAIGATRLPGEGDNWRVYADPAGKPFCLLWKV</sequence>
<name>A0A8J3VHK1_9ACTN</name>
<dbReference type="CDD" id="cd06587">
    <property type="entry name" value="VOC"/>
    <property type="match status" value="1"/>
</dbReference>
<dbReference type="SUPFAM" id="SSF54593">
    <property type="entry name" value="Glyoxalase/Bleomycin resistance protein/Dihydroxybiphenyl dioxygenase"/>
    <property type="match status" value="2"/>
</dbReference>
<evidence type="ECO:0000313" key="2">
    <source>
        <dbReference type="EMBL" id="GIH06131.1"/>
    </source>
</evidence>
<dbReference type="Pfam" id="PF18029">
    <property type="entry name" value="Glyoxalase_6"/>
    <property type="match status" value="2"/>
</dbReference>
<accession>A0A8J3VHK1</accession>
<dbReference type="PANTHER" id="PTHR35908">
    <property type="entry name" value="HYPOTHETICAL FUSION PROTEIN"/>
    <property type="match status" value="1"/>
</dbReference>
<evidence type="ECO:0000313" key="3">
    <source>
        <dbReference type="Proteomes" id="UP000612899"/>
    </source>
</evidence>
<gene>
    <name evidence="2" type="ORF">Rhe02_41980</name>
</gene>
<dbReference type="InterPro" id="IPR041581">
    <property type="entry name" value="Glyoxalase_6"/>
</dbReference>
<dbReference type="InterPro" id="IPR037523">
    <property type="entry name" value="VOC_core"/>
</dbReference>
<dbReference type="PANTHER" id="PTHR35908:SF1">
    <property type="entry name" value="CONSERVED PROTEIN"/>
    <property type="match status" value="1"/>
</dbReference>
<dbReference type="AlphaFoldDB" id="A0A8J3VHK1"/>
<organism evidence="2 3">
    <name type="scientific">Rhizocola hellebori</name>
    <dbReference type="NCBI Taxonomy" id="1392758"/>
    <lineage>
        <taxon>Bacteria</taxon>
        <taxon>Bacillati</taxon>
        <taxon>Actinomycetota</taxon>
        <taxon>Actinomycetes</taxon>
        <taxon>Micromonosporales</taxon>
        <taxon>Micromonosporaceae</taxon>
        <taxon>Rhizocola</taxon>
    </lineage>
</organism>
<dbReference type="Gene3D" id="3.10.180.10">
    <property type="entry name" value="2,3-Dihydroxybiphenyl 1,2-Dioxygenase, domain 1"/>
    <property type="match status" value="2"/>
</dbReference>
<dbReference type="Proteomes" id="UP000612899">
    <property type="component" value="Unassembled WGS sequence"/>
</dbReference>
<dbReference type="EMBL" id="BONY01000024">
    <property type="protein sequence ID" value="GIH06131.1"/>
    <property type="molecule type" value="Genomic_DNA"/>
</dbReference>
<keyword evidence="3" id="KW-1185">Reference proteome</keyword>
<proteinExistence type="predicted"/>
<dbReference type="InterPro" id="IPR029068">
    <property type="entry name" value="Glyas_Bleomycin-R_OHBP_Dase"/>
</dbReference>
<protein>
    <recommendedName>
        <fullName evidence="1">VOC domain-containing protein</fullName>
    </recommendedName>
</protein>
<reference evidence="2" key="1">
    <citation type="submission" date="2021-01" db="EMBL/GenBank/DDBJ databases">
        <title>Whole genome shotgun sequence of Rhizocola hellebori NBRC 109834.</title>
        <authorList>
            <person name="Komaki H."/>
            <person name="Tamura T."/>
        </authorList>
    </citation>
    <scope>NUCLEOTIDE SEQUENCE</scope>
    <source>
        <strain evidence="2">NBRC 109834</strain>
    </source>
</reference>
<evidence type="ECO:0000259" key="1">
    <source>
        <dbReference type="PROSITE" id="PS51819"/>
    </source>
</evidence>
<dbReference type="PROSITE" id="PS51819">
    <property type="entry name" value="VOC"/>
    <property type="match status" value="1"/>
</dbReference>
<feature type="domain" description="VOC" evidence="1">
    <location>
        <begin position="20"/>
        <end position="146"/>
    </location>
</feature>